<name>A0A1I7W776_HETBA</name>
<accession>A0A1I7W776</accession>
<dbReference type="AlphaFoldDB" id="A0A1I7W776"/>
<reference evidence="3" key="1">
    <citation type="submission" date="2016-11" db="UniProtKB">
        <authorList>
            <consortium name="WormBaseParasite"/>
        </authorList>
    </citation>
    <scope>IDENTIFICATION</scope>
</reference>
<keyword evidence="1" id="KW-0472">Membrane</keyword>
<sequence length="84" mass="9644">MIMETGAILNSTCKDCDPVRMFHKYMILFIFSKVYIYIMSLCGPKHEDAELQVLDILCSFLSLLMGIGSMRILLIVQVEHTQKN</sequence>
<feature type="transmembrane region" description="Helical" evidence="1">
    <location>
        <begin position="51"/>
        <end position="74"/>
    </location>
</feature>
<keyword evidence="1" id="KW-0812">Transmembrane</keyword>
<protein>
    <submittedName>
        <fullName evidence="3">Vomeronasal type-2 receptor 26</fullName>
    </submittedName>
</protein>
<feature type="transmembrane region" description="Helical" evidence="1">
    <location>
        <begin position="21"/>
        <end position="39"/>
    </location>
</feature>
<evidence type="ECO:0000313" key="3">
    <source>
        <dbReference type="WBParaSite" id="Hba_00470"/>
    </source>
</evidence>
<organism evidence="2 3">
    <name type="scientific">Heterorhabditis bacteriophora</name>
    <name type="common">Entomopathogenic nematode worm</name>
    <dbReference type="NCBI Taxonomy" id="37862"/>
    <lineage>
        <taxon>Eukaryota</taxon>
        <taxon>Metazoa</taxon>
        <taxon>Ecdysozoa</taxon>
        <taxon>Nematoda</taxon>
        <taxon>Chromadorea</taxon>
        <taxon>Rhabditida</taxon>
        <taxon>Rhabditina</taxon>
        <taxon>Rhabditomorpha</taxon>
        <taxon>Strongyloidea</taxon>
        <taxon>Heterorhabditidae</taxon>
        <taxon>Heterorhabditis</taxon>
    </lineage>
</organism>
<dbReference type="WBParaSite" id="Hba_00470">
    <property type="protein sequence ID" value="Hba_00470"/>
    <property type="gene ID" value="Hba_00470"/>
</dbReference>
<evidence type="ECO:0000256" key="1">
    <source>
        <dbReference type="SAM" id="Phobius"/>
    </source>
</evidence>
<keyword evidence="1" id="KW-1133">Transmembrane helix</keyword>
<dbReference type="Proteomes" id="UP000095283">
    <property type="component" value="Unplaced"/>
</dbReference>
<proteinExistence type="predicted"/>
<keyword evidence="2" id="KW-1185">Reference proteome</keyword>
<evidence type="ECO:0000313" key="2">
    <source>
        <dbReference type="Proteomes" id="UP000095283"/>
    </source>
</evidence>